<dbReference type="AlphaFoldDB" id="A0AA42I4S2"/>
<dbReference type="PROSITE" id="PS51257">
    <property type="entry name" value="PROKAR_LIPOPROTEIN"/>
    <property type="match status" value="1"/>
</dbReference>
<accession>A0AA42I4S2</accession>
<dbReference type="EMBL" id="JAOEEO010000001">
    <property type="protein sequence ID" value="MDH0562533.1"/>
    <property type="molecule type" value="Genomic_DNA"/>
</dbReference>
<reference evidence="1" key="1">
    <citation type="submission" date="2022-09" db="EMBL/GenBank/DDBJ databases">
        <title>Intensive care unit water sources are persistently colonized with multi-drug resistant bacteria and are the site of extensive horizontal gene transfer of antibiotic resistance genes.</title>
        <authorList>
            <person name="Diorio-Toth L."/>
        </authorList>
    </citation>
    <scope>NUCLEOTIDE SEQUENCE</scope>
    <source>
        <strain evidence="1">GD04005</strain>
    </source>
</reference>
<name>A0AA42I4S2_9GAMM</name>
<protein>
    <recommendedName>
        <fullName evidence="3">Lipoprotein</fullName>
    </recommendedName>
</protein>
<organism evidence="1 2">
    <name type="scientific">Acinetobacter courvalinii</name>
    <dbReference type="NCBI Taxonomy" id="280147"/>
    <lineage>
        <taxon>Bacteria</taxon>
        <taxon>Pseudomonadati</taxon>
        <taxon>Pseudomonadota</taxon>
        <taxon>Gammaproteobacteria</taxon>
        <taxon>Moraxellales</taxon>
        <taxon>Moraxellaceae</taxon>
        <taxon>Acinetobacter</taxon>
    </lineage>
</organism>
<evidence type="ECO:0000313" key="1">
    <source>
        <dbReference type="EMBL" id="MDH0562533.1"/>
    </source>
</evidence>
<gene>
    <name evidence="1" type="ORF">N7644_02435</name>
</gene>
<proteinExistence type="predicted"/>
<comment type="caution">
    <text evidence="1">The sequence shown here is derived from an EMBL/GenBank/DDBJ whole genome shotgun (WGS) entry which is preliminary data.</text>
</comment>
<sequence length="195" mass="22212">MKKIVLPLLIVLLTACSKPEDNRNLNEKSTTQTQEKSSEIVDDLFVGYWKNKGTPDLRNKLLIEIRANNNGYDMSDALTGEFIRNLQPEGNTLTSGGETPLVFSLRENNSELKVNFVTYERISKDQFDAMKKEKDEYQAKCGKFESEYRAELSKIPQPDIAELFASEEDKQKIADINAKYAEIQKANPECHILKS</sequence>
<evidence type="ECO:0000313" key="2">
    <source>
        <dbReference type="Proteomes" id="UP001159329"/>
    </source>
</evidence>
<dbReference type="Proteomes" id="UP001159329">
    <property type="component" value="Unassembled WGS sequence"/>
</dbReference>
<dbReference type="RefSeq" id="WP_279694300.1">
    <property type="nucleotide sequence ID" value="NZ_JAOEEO010000001.1"/>
</dbReference>
<evidence type="ECO:0008006" key="3">
    <source>
        <dbReference type="Google" id="ProtNLM"/>
    </source>
</evidence>